<accession>A0A4R1JAL8</accession>
<dbReference type="Proteomes" id="UP000295565">
    <property type="component" value="Unassembled WGS sequence"/>
</dbReference>
<dbReference type="EMBL" id="SMGD01000014">
    <property type="protein sequence ID" value="TCK47544.1"/>
    <property type="molecule type" value="Genomic_DNA"/>
</dbReference>
<keyword evidence="3" id="KW-1185">Reference proteome</keyword>
<dbReference type="AlphaFoldDB" id="A0A4R1JAL8"/>
<name>A0A4R1JAL8_9GAMM</name>
<evidence type="ECO:0000256" key="1">
    <source>
        <dbReference type="SAM" id="Phobius"/>
    </source>
</evidence>
<gene>
    <name evidence="2" type="ORF">EV690_2575</name>
</gene>
<proteinExistence type="predicted"/>
<evidence type="ECO:0000313" key="3">
    <source>
        <dbReference type="Proteomes" id="UP000295565"/>
    </source>
</evidence>
<keyword evidence="1" id="KW-0812">Transmembrane</keyword>
<organism evidence="2 3">
    <name type="scientific">Celerinatantimonas diazotrophica</name>
    <dbReference type="NCBI Taxonomy" id="412034"/>
    <lineage>
        <taxon>Bacteria</taxon>
        <taxon>Pseudomonadati</taxon>
        <taxon>Pseudomonadota</taxon>
        <taxon>Gammaproteobacteria</taxon>
        <taxon>Celerinatantimonadaceae</taxon>
        <taxon>Celerinatantimonas</taxon>
    </lineage>
</organism>
<dbReference type="OrthoDB" id="5829999at2"/>
<feature type="transmembrane region" description="Helical" evidence="1">
    <location>
        <begin position="40"/>
        <end position="58"/>
    </location>
</feature>
<dbReference type="RefSeq" id="WP_131913353.1">
    <property type="nucleotide sequence ID" value="NZ_OU594967.1"/>
</dbReference>
<evidence type="ECO:0000313" key="2">
    <source>
        <dbReference type="EMBL" id="TCK47544.1"/>
    </source>
</evidence>
<protein>
    <recommendedName>
        <fullName evidence="4">DUF3899 domain-containing protein</fullName>
    </recommendedName>
</protein>
<reference evidence="2 3" key="1">
    <citation type="submission" date="2019-03" db="EMBL/GenBank/DDBJ databases">
        <title>Genomic Encyclopedia of Type Strains, Phase IV (KMG-IV): sequencing the most valuable type-strain genomes for metagenomic binning, comparative biology and taxonomic classification.</title>
        <authorList>
            <person name="Goeker M."/>
        </authorList>
    </citation>
    <scope>NUCLEOTIDE SEQUENCE [LARGE SCALE GENOMIC DNA]</scope>
    <source>
        <strain evidence="2 3">DSM 18577</strain>
    </source>
</reference>
<feature type="transmembrane region" description="Helical" evidence="1">
    <location>
        <begin position="7"/>
        <end position="28"/>
    </location>
</feature>
<keyword evidence="1" id="KW-0472">Membrane</keyword>
<evidence type="ECO:0008006" key="4">
    <source>
        <dbReference type="Google" id="ProtNLM"/>
    </source>
</evidence>
<sequence length="121" mass="13470">MQYLKKIIIANLITAIIVAILSHFVIALRVASISDFCFEMVIILWGIAVVSWRGGAFIRRANEMKVIRKNRQLPLVDAEQEKATQINHKGRVDYTSELVLFASGVPAAMVCIISALVHTYG</sequence>
<feature type="transmembrane region" description="Helical" evidence="1">
    <location>
        <begin position="98"/>
        <end position="120"/>
    </location>
</feature>
<keyword evidence="1" id="KW-1133">Transmembrane helix</keyword>
<comment type="caution">
    <text evidence="2">The sequence shown here is derived from an EMBL/GenBank/DDBJ whole genome shotgun (WGS) entry which is preliminary data.</text>
</comment>